<dbReference type="EMBL" id="LXQA010632315">
    <property type="protein sequence ID" value="MCI63172.1"/>
    <property type="molecule type" value="Genomic_DNA"/>
</dbReference>
<keyword evidence="3" id="KW-1185">Reference proteome</keyword>
<feature type="compositionally biased region" description="Basic residues" evidence="1">
    <location>
        <begin position="63"/>
        <end position="74"/>
    </location>
</feature>
<sequence>MDEPQPKTVQKGIGRRLRSRTTKPAPTANVTHAATKKVKDPSLKPVKFGPKKGWSKGVPPSDKKKKTLKRKSAP</sequence>
<proteinExistence type="predicted"/>
<comment type="caution">
    <text evidence="2">The sequence shown here is derived from an EMBL/GenBank/DDBJ whole genome shotgun (WGS) entry which is preliminary data.</text>
</comment>
<protein>
    <recommendedName>
        <fullName evidence="4">Envelope-like protein</fullName>
    </recommendedName>
</protein>
<feature type="non-terminal residue" evidence="2">
    <location>
        <position position="74"/>
    </location>
</feature>
<dbReference type="Proteomes" id="UP000265520">
    <property type="component" value="Unassembled WGS sequence"/>
</dbReference>
<name>A0A392TQC3_9FABA</name>
<evidence type="ECO:0000256" key="1">
    <source>
        <dbReference type="SAM" id="MobiDB-lite"/>
    </source>
</evidence>
<dbReference type="AlphaFoldDB" id="A0A392TQC3"/>
<feature type="region of interest" description="Disordered" evidence="1">
    <location>
        <begin position="1"/>
        <end position="74"/>
    </location>
</feature>
<evidence type="ECO:0000313" key="3">
    <source>
        <dbReference type="Proteomes" id="UP000265520"/>
    </source>
</evidence>
<organism evidence="2 3">
    <name type="scientific">Trifolium medium</name>
    <dbReference type="NCBI Taxonomy" id="97028"/>
    <lineage>
        <taxon>Eukaryota</taxon>
        <taxon>Viridiplantae</taxon>
        <taxon>Streptophyta</taxon>
        <taxon>Embryophyta</taxon>
        <taxon>Tracheophyta</taxon>
        <taxon>Spermatophyta</taxon>
        <taxon>Magnoliopsida</taxon>
        <taxon>eudicotyledons</taxon>
        <taxon>Gunneridae</taxon>
        <taxon>Pentapetalae</taxon>
        <taxon>rosids</taxon>
        <taxon>fabids</taxon>
        <taxon>Fabales</taxon>
        <taxon>Fabaceae</taxon>
        <taxon>Papilionoideae</taxon>
        <taxon>50 kb inversion clade</taxon>
        <taxon>NPAAA clade</taxon>
        <taxon>Hologalegina</taxon>
        <taxon>IRL clade</taxon>
        <taxon>Trifolieae</taxon>
        <taxon>Trifolium</taxon>
    </lineage>
</organism>
<evidence type="ECO:0000313" key="2">
    <source>
        <dbReference type="EMBL" id="MCI63172.1"/>
    </source>
</evidence>
<reference evidence="2 3" key="1">
    <citation type="journal article" date="2018" name="Front. Plant Sci.">
        <title>Red Clover (Trifolium pratense) and Zigzag Clover (T. medium) - A Picture of Genomic Similarities and Differences.</title>
        <authorList>
            <person name="Dluhosova J."/>
            <person name="Istvanek J."/>
            <person name="Nedelnik J."/>
            <person name="Repkova J."/>
        </authorList>
    </citation>
    <scope>NUCLEOTIDE SEQUENCE [LARGE SCALE GENOMIC DNA]</scope>
    <source>
        <strain evidence="3">cv. 10/8</strain>
        <tissue evidence="2">Leaf</tissue>
    </source>
</reference>
<feature type="compositionally biased region" description="Polar residues" evidence="1">
    <location>
        <begin position="22"/>
        <end position="32"/>
    </location>
</feature>
<evidence type="ECO:0008006" key="4">
    <source>
        <dbReference type="Google" id="ProtNLM"/>
    </source>
</evidence>
<accession>A0A392TQC3</accession>